<evidence type="ECO:0000313" key="2">
    <source>
        <dbReference type="Proteomes" id="UP000216001"/>
    </source>
</evidence>
<dbReference type="AlphaFoldDB" id="A0A264VLX2"/>
<gene>
    <name evidence="1" type="ORF">CHI95_22760</name>
</gene>
<reference evidence="1 2" key="1">
    <citation type="submission" date="2017-07" db="EMBL/GenBank/DDBJ databases">
        <title>blaIMP-27 on transferable plasmids in Proteus mirabilis and Providencia rettgeri.</title>
        <authorList>
            <person name="Potter R."/>
        </authorList>
    </citation>
    <scope>NUCLEOTIDE SEQUENCE [LARGE SCALE GENOMIC DNA]</scope>
    <source>
        <strain evidence="1 2">PR1</strain>
    </source>
</reference>
<accession>A0A264VLX2</accession>
<sequence>MPKLFRPVRVEFDSLTGYGGYEHWVTTIRYVRRVRHADGWRWQLVRTNHKGLDRWDYYLESDREGLDDINYEYGLMK</sequence>
<comment type="caution">
    <text evidence="1">The sequence shown here is derived from an EMBL/GenBank/DDBJ whole genome shotgun (WGS) entry which is preliminary data.</text>
</comment>
<dbReference type="Proteomes" id="UP000216001">
    <property type="component" value="Unassembled WGS sequence"/>
</dbReference>
<proteinExistence type="predicted"/>
<dbReference type="EMBL" id="NOWC01000040">
    <property type="protein sequence ID" value="OZS72330.1"/>
    <property type="molecule type" value="Genomic_DNA"/>
</dbReference>
<name>A0A264VLX2_PRORE</name>
<evidence type="ECO:0000313" key="1">
    <source>
        <dbReference type="EMBL" id="OZS72330.1"/>
    </source>
</evidence>
<organism evidence="1 2">
    <name type="scientific">Providencia rettgeri</name>
    <dbReference type="NCBI Taxonomy" id="587"/>
    <lineage>
        <taxon>Bacteria</taxon>
        <taxon>Pseudomonadati</taxon>
        <taxon>Pseudomonadota</taxon>
        <taxon>Gammaproteobacteria</taxon>
        <taxon>Enterobacterales</taxon>
        <taxon>Morganellaceae</taxon>
        <taxon>Providencia</taxon>
    </lineage>
</organism>
<protein>
    <submittedName>
        <fullName evidence="1">Uncharacterized protein</fullName>
    </submittedName>
</protein>